<sequence length="69" mass="7924">FSDDGFPEIGLIPKKVLEKEKETDTAKPKHALVLPLDMDMWEVRGFGGNDRFSSRGGHYLFVQWQQCKV</sequence>
<proteinExistence type="predicted"/>
<protein>
    <submittedName>
        <fullName evidence="1">Uncharacterized protein</fullName>
    </submittedName>
</protein>
<evidence type="ECO:0000313" key="2">
    <source>
        <dbReference type="Proteomes" id="UP001153148"/>
    </source>
</evidence>
<organism evidence="1 2">
    <name type="scientific">Timema podura</name>
    <name type="common">Walking stick</name>
    <dbReference type="NCBI Taxonomy" id="61482"/>
    <lineage>
        <taxon>Eukaryota</taxon>
        <taxon>Metazoa</taxon>
        <taxon>Ecdysozoa</taxon>
        <taxon>Arthropoda</taxon>
        <taxon>Hexapoda</taxon>
        <taxon>Insecta</taxon>
        <taxon>Pterygota</taxon>
        <taxon>Neoptera</taxon>
        <taxon>Polyneoptera</taxon>
        <taxon>Phasmatodea</taxon>
        <taxon>Timematodea</taxon>
        <taxon>Timematoidea</taxon>
        <taxon>Timematidae</taxon>
        <taxon>Timema</taxon>
    </lineage>
</organism>
<evidence type="ECO:0000313" key="1">
    <source>
        <dbReference type="EMBL" id="CAG2066782.1"/>
    </source>
</evidence>
<accession>A0ABN7PI52</accession>
<comment type="caution">
    <text evidence="1">The sequence shown here is derived from an EMBL/GenBank/DDBJ whole genome shotgun (WGS) entry which is preliminary data.</text>
</comment>
<name>A0ABN7PI52_TIMPD</name>
<dbReference type="EMBL" id="CAJPIN010058926">
    <property type="protein sequence ID" value="CAG2066782.1"/>
    <property type="molecule type" value="Genomic_DNA"/>
</dbReference>
<gene>
    <name evidence="1" type="ORF">TPAB3V08_LOCUS13725</name>
</gene>
<feature type="non-terminal residue" evidence="1">
    <location>
        <position position="1"/>
    </location>
</feature>
<keyword evidence="2" id="KW-1185">Reference proteome</keyword>
<dbReference type="Proteomes" id="UP001153148">
    <property type="component" value="Unassembled WGS sequence"/>
</dbReference>
<reference evidence="1" key="1">
    <citation type="submission" date="2021-03" db="EMBL/GenBank/DDBJ databases">
        <authorList>
            <person name="Tran Van P."/>
        </authorList>
    </citation>
    <scope>NUCLEOTIDE SEQUENCE</scope>
</reference>